<dbReference type="CDD" id="cd01885">
    <property type="entry name" value="EF2"/>
    <property type="match status" value="1"/>
</dbReference>
<proteinExistence type="predicted"/>
<dbReference type="GO" id="GO:1990904">
    <property type="term" value="C:ribonucleoprotein complex"/>
    <property type="evidence" value="ECO:0007669"/>
    <property type="project" value="TreeGrafter"/>
</dbReference>
<dbReference type="SUPFAM" id="SSF52540">
    <property type="entry name" value="P-loop containing nucleoside triphosphate hydrolases"/>
    <property type="match status" value="1"/>
</dbReference>
<dbReference type="InterPro" id="IPR000795">
    <property type="entry name" value="T_Tr_GTP-bd_dom"/>
</dbReference>
<dbReference type="InterPro" id="IPR056752">
    <property type="entry name" value="EFL1"/>
</dbReference>
<dbReference type="CDD" id="cd16268">
    <property type="entry name" value="EF2_II"/>
    <property type="match status" value="1"/>
</dbReference>
<accession>A0A7J6CYU9</accession>
<dbReference type="CDD" id="cd01681">
    <property type="entry name" value="aeEF2_snRNP_like_IV"/>
    <property type="match status" value="1"/>
</dbReference>
<dbReference type="InterPro" id="IPR009000">
    <property type="entry name" value="Transl_B-barrel_sf"/>
</dbReference>
<feature type="domain" description="Tr-type G" evidence="2">
    <location>
        <begin position="17"/>
        <end position="262"/>
    </location>
</feature>
<dbReference type="InterPro" id="IPR000640">
    <property type="entry name" value="EFG_V-like"/>
</dbReference>
<feature type="compositionally biased region" description="Low complexity" evidence="1">
    <location>
        <begin position="912"/>
        <end position="930"/>
    </location>
</feature>
<comment type="caution">
    <text evidence="3">The sequence shown here is derived from an EMBL/GenBank/DDBJ whole genome shotgun (WGS) entry which is preliminary data.</text>
</comment>
<dbReference type="InterPro" id="IPR014721">
    <property type="entry name" value="Ribsml_uS5_D2-typ_fold_subgr"/>
</dbReference>
<dbReference type="PRINTS" id="PR00315">
    <property type="entry name" value="ELONGATNFCT"/>
</dbReference>
<dbReference type="Gene3D" id="3.30.230.10">
    <property type="match status" value="1"/>
</dbReference>
<dbReference type="SMART" id="SM00838">
    <property type="entry name" value="EFG_C"/>
    <property type="match status" value="1"/>
</dbReference>
<gene>
    <name evidence="3" type="ORF">G5714_008573</name>
</gene>
<dbReference type="CDD" id="cd04096">
    <property type="entry name" value="eEF2_snRNP_like_C"/>
    <property type="match status" value="1"/>
</dbReference>
<dbReference type="PROSITE" id="PS51722">
    <property type="entry name" value="G_TR_2"/>
    <property type="match status" value="1"/>
</dbReference>
<dbReference type="InterPro" id="IPR005225">
    <property type="entry name" value="Small_GTP-bd"/>
</dbReference>
<keyword evidence="4" id="KW-1185">Reference proteome</keyword>
<dbReference type="AlphaFoldDB" id="A0A7J6CYU9"/>
<dbReference type="Gene3D" id="3.30.70.240">
    <property type="match status" value="1"/>
</dbReference>
<dbReference type="GO" id="GO:0043022">
    <property type="term" value="F:ribosome binding"/>
    <property type="evidence" value="ECO:0007669"/>
    <property type="project" value="TreeGrafter"/>
</dbReference>
<dbReference type="Gene3D" id="3.90.1430.10">
    <property type="entry name" value="Yeast translation eEF2 (G' domain)"/>
    <property type="match status" value="1"/>
</dbReference>
<dbReference type="Pfam" id="PF00679">
    <property type="entry name" value="EFG_C"/>
    <property type="match status" value="1"/>
</dbReference>
<dbReference type="Gene3D" id="2.40.30.10">
    <property type="entry name" value="Translation factors"/>
    <property type="match status" value="1"/>
</dbReference>
<dbReference type="GO" id="GO:0005829">
    <property type="term" value="C:cytosol"/>
    <property type="evidence" value="ECO:0007669"/>
    <property type="project" value="TreeGrafter"/>
</dbReference>
<dbReference type="InterPro" id="IPR035647">
    <property type="entry name" value="EFG_III/V"/>
</dbReference>
<dbReference type="FunFam" id="3.90.1430.10:FF:000002">
    <property type="entry name" value="Elongation factor like GTPase 1"/>
    <property type="match status" value="1"/>
</dbReference>
<protein>
    <recommendedName>
        <fullName evidence="2">Tr-type G domain-containing protein</fullName>
    </recommendedName>
</protein>
<dbReference type="GO" id="GO:0005525">
    <property type="term" value="F:GTP binding"/>
    <property type="evidence" value="ECO:0007669"/>
    <property type="project" value="InterPro"/>
</dbReference>
<dbReference type="InterPro" id="IPR020568">
    <property type="entry name" value="Ribosomal_Su5_D2-typ_SF"/>
</dbReference>
<dbReference type="GO" id="GO:0042256">
    <property type="term" value="P:cytosolic ribosome assembly"/>
    <property type="evidence" value="ECO:0007669"/>
    <property type="project" value="TreeGrafter"/>
</dbReference>
<dbReference type="NCBIfam" id="TIGR00231">
    <property type="entry name" value="small_GTP"/>
    <property type="match status" value="1"/>
</dbReference>
<dbReference type="GO" id="GO:0003924">
    <property type="term" value="F:GTPase activity"/>
    <property type="evidence" value="ECO:0007669"/>
    <property type="project" value="InterPro"/>
</dbReference>
<dbReference type="PANTHER" id="PTHR42908:SF3">
    <property type="entry name" value="ELONGATION FACTOR-LIKE GTPASE 1"/>
    <property type="match status" value="1"/>
</dbReference>
<dbReference type="Proteomes" id="UP000579812">
    <property type="component" value="Unassembled WGS sequence"/>
</dbReference>
<sequence length="1100" mass="121920">MGLTNLEKIIALQKKTSHIRNLCILAHVDHGKTTLADCLVASNGIISSRLAGKLRYLDSREDEQIRGITMKSSAISLHYSTGGNEYLINLIDSPGHVDFSSEVSTAVRLCDGAIVVVDAVEGVCPQTQVVLRQAWLENIRPVLVINKIDRLIVELKLTSQETYTHLQKLLEQVNAVTGTLFTSKVLEERAEKDAEAQSSCTENGSVDQVYDWSAGLEETDDSDLYFSPDRGNVVFASAIDGWGFSIHQFAEMYSQKMGISSSVLLKTLWGDFYLNAKAKKIMKGAQSKGKKPLFVQLVLDNIWSMYDAVVTRRDKEKVEKMVTSLGLQVMSRDLRHSDPKVLLSAICSQWLPVSQAVLSMVCEKLPSPAEISAERVEKLMSVGARRFDSLPEQTQELKKAFLDCSADETAPVIVFVSKMFAVDSKALPQNKQRPLTQEEIAQRRELARQRHAERQAANQSAESPGSADAGGASTPAAPASGAVTDALCARTEALSVRTAVDEDNKEHFVAFARVYSGVVRKGQKVFVLGPKYDPSLALRALPEGCSVADVLPSIPHMACCTVDNLYLLMGRELDELDEVPSGNVLGIGGMEEFILKSATISTSPACPPFTPLNFEATPIVRVAVEPKHPRSSVVEGTRFSVLTELLCSLQNCSIQMHRFAKIEISASEPIIPFRETVIRPPKVDMVNEDMGKQQKVAVIHQVKEEQMKYPEGVQVDSTGLVTLTTPNKMATVGVRAIPLPEEVTRFLEDNVELIRTMEQFSLFAREGKTQDINQKILENIQDFKVKLERNLQGRKWRGAVERIWAFGPRRCGPNILLNSVEGYHRPSVWHCLEREAEIRDFDNSIASGFQLATLSGPMCEEPLMGVCFSVETWDMKLSAALAQQDSIDKDSQAAEHNNDDQIESSDPHETNASSASSNRSRSRAEASGSSVDCYGPFSGQLIAAMKETCRYAFQAKPQRLMAAMYTCEIMATAEVLGRVYAVLSKREGRVLQEEMKEGTDMFIIKAVLPVAESFGFADEIRKRTSGLASPQLVFSHWEVISSDPFWVPTTEEEYLHFGEKADSSNQALKYMNAVRRRKGLYVEEKIVEHAEKQRTLSKNK</sequence>
<dbReference type="Pfam" id="PF00009">
    <property type="entry name" value="GTP_EFTU"/>
    <property type="match status" value="1"/>
</dbReference>
<feature type="region of interest" description="Disordered" evidence="1">
    <location>
        <begin position="886"/>
        <end position="930"/>
    </location>
</feature>
<dbReference type="FunFam" id="3.30.70.240:FF:000006">
    <property type="entry name" value="Elongation factor like GTPase 1"/>
    <property type="match status" value="1"/>
</dbReference>
<dbReference type="SUPFAM" id="SSF54980">
    <property type="entry name" value="EF-G C-terminal domain-like"/>
    <property type="match status" value="1"/>
</dbReference>
<dbReference type="FunFam" id="3.40.50.300:FF:000732">
    <property type="entry name" value="Elongation factor like GTPase 1"/>
    <property type="match status" value="1"/>
</dbReference>
<dbReference type="Gene3D" id="3.40.50.300">
    <property type="entry name" value="P-loop containing nucleotide triphosphate hydrolases"/>
    <property type="match status" value="1"/>
</dbReference>
<dbReference type="Pfam" id="PF25118">
    <property type="entry name" value="EFL1"/>
    <property type="match status" value="1"/>
</dbReference>
<dbReference type="EMBL" id="JAAMOB010000007">
    <property type="protein sequence ID" value="KAF4111542.1"/>
    <property type="molecule type" value="Genomic_DNA"/>
</dbReference>
<name>A0A7J6CYU9_9TELE</name>
<feature type="compositionally biased region" description="Low complexity" evidence="1">
    <location>
        <begin position="460"/>
        <end position="478"/>
    </location>
</feature>
<feature type="compositionally biased region" description="Basic and acidic residues" evidence="1">
    <location>
        <begin position="886"/>
        <end position="909"/>
    </location>
</feature>
<dbReference type="PANTHER" id="PTHR42908">
    <property type="entry name" value="TRANSLATION ELONGATION FACTOR-RELATED"/>
    <property type="match status" value="1"/>
</dbReference>
<evidence type="ECO:0000259" key="2">
    <source>
        <dbReference type="PROSITE" id="PS51722"/>
    </source>
</evidence>
<dbReference type="InterPro" id="IPR027417">
    <property type="entry name" value="P-loop_NTPase"/>
</dbReference>
<evidence type="ECO:0000256" key="1">
    <source>
        <dbReference type="SAM" id="MobiDB-lite"/>
    </source>
</evidence>
<feature type="region of interest" description="Disordered" evidence="1">
    <location>
        <begin position="446"/>
        <end position="478"/>
    </location>
</feature>
<organism evidence="3 4">
    <name type="scientific">Onychostoma macrolepis</name>
    <dbReference type="NCBI Taxonomy" id="369639"/>
    <lineage>
        <taxon>Eukaryota</taxon>
        <taxon>Metazoa</taxon>
        <taxon>Chordata</taxon>
        <taxon>Craniata</taxon>
        <taxon>Vertebrata</taxon>
        <taxon>Euteleostomi</taxon>
        <taxon>Actinopterygii</taxon>
        <taxon>Neopterygii</taxon>
        <taxon>Teleostei</taxon>
        <taxon>Ostariophysi</taxon>
        <taxon>Cypriniformes</taxon>
        <taxon>Cyprinidae</taxon>
        <taxon>Acrossocheilinae</taxon>
        <taxon>Onychostoma</taxon>
    </lineage>
</organism>
<evidence type="ECO:0000313" key="3">
    <source>
        <dbReference type="EMBL" id="KAF4111542.1"/>
    </source>
</evidence>
<reference evidence="3 4" key="1">
    <citation type="submission" date="2020-04" db="EMBL/GenBank/DDBJ databases">
        <title>Chromosome-level genome assembly of a cyprinid fish Onychostoma macrolepis by integration of Nanopore Sequencing, Bionano and Hi-C technology.</title>
        <authorList>
            <person name="Wang D."/>
        </authorList>
    </citation>
    <scope>NUCLEOTIDE SEQUENCE [LARGE SCALE GENOMIC DNA]</scope>
    <source>
        <strain evidence="3">SWU-2019</strain>
        <tissue evidence="3">Muscle</tissue>
    </source>
</reference>
<dbReference type="SUPFAM" id="SSF50447">
    <property type="entry name" value="Translation proteins"/>
    <property type="match status" value="1"/>
</dbReference>
<evidence type="ECO:0000313" key="4">
    <source>
        <dbReference type="Proteomes" id="UP000579812"/>
    </source>
</evidence>
<dbReference type="SUPFAM" id="SSF54211">
    <property type="entry name" value="Ribosomal protein S5 domain 2-like"/>
    <property type="match status" value="1"/>
</dbReference>
<dbReference type="FunFam" id="2.40.30.10:FF:000066">
    <property type="entry name" value="Elongation factor Tu GTP-binding domain-containing protein 1"/>
    <property type="match status" value="1"/>
</dbReference>